<dbReference type="CDD" id="cd18186">
    <property type="entry name" value="BTB_POZ_ZBTB_KLHL-like"/>
    <property type="match status" value="1"/>
</dbReference>
<dbReference type="Gene3D" id="3.30.710.10">
    <property type="entry name" value="Potassium Channel Kv1.1, Chain A"/>
    <property type="match status" value="1"/>
</dbReference>
<dbReference type="OrthoDB" id="6359816at2759"/>
<gene>
    <name evidence="2" type="ORF">ALTATR162_LOCUS11614</name>
</gene>
<protein>
    <recommendedName>
        <fullName evidence="1">BTB domain-containing protein</fullName>
    </recommendedName>
</protein>
<dbReference type="RefSeq" id="XP_043175191.1">
    <property type="nucleotide sequence ID" value="XM_043319256.1"/>
</dbReference>
<dbReference type="SUPFAM" id="SSF54695">
    <property type="entry name" value="POZ domain"/>
    <property type="match status" value="1"/>
</dbReference>
<proteinExistence type="predicted"/>
<reference evidence="2" key="1">
    <citation type="submission" date="2021-05" db="EMBL/GenBank/DDBJ databases">
        <authorList>
            <person name="Stam R."/>
        </authorList>
    </citation>
    <scope>NUCLEOTIDE SEQUENCE</scope>
    <source>
        <strain evidence="2">CS162</strain>
    </source>
</reference>
<evidence type="ECO:0000259" key="1">
    <source>
        <dbReference type="PROSITE" id="PS50097"/>
    </source>
</evidence>
<dbReference type="PANTHER" id="PTHR47843:SF5">
    <property type="entry name" value="BTB_POZ DOMAIN PROTEIN"/>
    <property type="match status" value="1"/>
</dbReference>
<organism evidence="2 3">
    <name type="scientific">Alternaria atra</name>
    <dbReference type="NCBI Taxonomy" id="119953"/>
    <lineage>
        <taxon>Eukaryota</taxon>
        <taxon>Fungi</taxon>
        <taxon>Dikarya</taxon>
        <taxon>Ascomycota</taxon>
        <taxon>Pezizomycotina</taxon>
        <taxon>Dothideomycetes</taxon>
        <taxon>Pleosporomycetidae</taxon>
        <taxon>Pleosporales</taxon>
        <taxon>Pleosporineae</taxon>
        <taxon>Pleosporaceae</taxon>
        <taxon>Alternaria</taxon>
        <taxon>Alternaria sect. Ulocladioides</taxon>
    </lineage>
</organism>
<dbReference type="EMBL" id="CAJRGZ010000030">
    <property type="protein sequence ID" value="CAG5186555.1"/>
    <property type="molecule type" value="Genomic_DNA"/>
</dbReference>
<dbReference type="GeneID" id="67011906"/>
<keyword evidence="3" id="KW-1185">Reference proteome</keyword>
<comment type="caution">
    <text evidence="2">The sequence shown here is derived from an EMBL/GenBank/DDBJ whole genome shotgun (WGS) entry which is preliminary data.</text>
</comment>
<evidence type="ECO:0000313" key="2">
    <source>
        <dbReference type="EMBL" id="CAG5186555.1"/>
    </source>
</evidence>
<dbReference type="InterPro" id="IPR011333">
    <property type="entry name" value="SKP1/BTB/POZ_sf"/>
</dbReference>
<name>A0A8J2IBC5_9PLEO</name>
<dbReference type="InterPro" id="IPR000210">
    <property type="entry name" value="BTB/POZ_dom"/>
</dbReference>
<feature type="domain" description="BTB" evidence="1">
    <location>
        <begin position="23"/>
        <end position="91"/>
    </location>
</feature>
<evidence type="ECO:0000313" key="3">
    <source>
        <dbReference type="Proteomes" id="UP000676310"/>
    </source>
</evidence>
<accession>A0A8J2IBC5</accession>
<dbReference type="PANTHER" id="PTHR47843">
    <property type="entry name" value="BTB DOMAIN-CONTAINING PROTEIN-RELATED"/>
    <property type="match status" value="1"/>
</dbReference>
<dbReference type="AlphaFoldDB" id="A0A8J2IBC5"/>
<dbReference type="Proteomes" id="UP000676310">
    <property type="component" value="Unassembled WGS sequence"/>
</dbReference>
<sequence length="197" mass="21600">MADQARDGLVKTFKSLLESGDYSDFIITCGDDTYNVHKAVVCARSGFLKGAERFAAGQDAASAKADLSEDQPAIVKLLVQYLYEGETSNINASQLLLSAKMYEIGDKYDVLGLKQLALAKFSLAYTEHWDSRKFASAAHHTFSTTPESDKGLRDIVTKTISDHMQILKSPAVEALLTEFNGLAVALLKMRAEELGWI</sequence>
<dbReference type="Pfam" id="PF00651">
    <property type="entry name" value="BTB"/>
    <property type="match status" value="1"/>
</dbReference>
<dbReference type="PROSITE" id="PS50097">
    <property type="entry name" value="BTB"/>
    <property type="match status" value="1"/>
</dbReference>